<dbReference type="OrthoDB" id="9808543at2"/>
<dbReference type="STRING" id="1324314.BVG16_02080"/>
<organism evidence="1 2">
    <name type="scientific">Paenibacillus selenitireducens</name>
    <dbReference type="NCBI Taxonomy" id="1324314"/>
    <lineage>
        <taxon>Bacteria</taxon>
        <taxon>Bacillati</taxon>
        <taxon>Bacillota</taxon>
        <taxon>Bacilli</taxon>
        <taxon>Bacillales</taxon>
        <taxon>Paenibacillaceae</taxon>
        <taxon>Paenibacillus</taxon>
    </lineage>
</organism>
<evidence type="ECO:0000313" key="2">
    <source>
        <dbReference type="Proteomes" id="UP000190188"/>
    </source>
</evidence>
<proteinExistence type="predicted"/>
<name>A0A1T2XMP8_9BACL</name>
<evidence type="ECO:0000313" key="1">
    <source>
        <dbReference type="EMBL" id="OPA81144.1"/>
    </source>
</evidence>
<reference evidence="1 2" key="1">
    <citation type="submission" date="2017-01" db="EMBL/GenBank/DDBJ databases">
        <title>Genome analysis of Paenibacillus selenitrireducens ES3-24.</title>
        <authorList>
            <person name="Xu D."/>
            <person name="Yao R."/>
            <person name="Zheng S."/>
        </authorList>
    </citation>
    <scope>NUCLEOTIDE SEQUENCE [LARGE SCALE GENOMIC DNA]</scope>
    <source>
        <strain evidence="1 2">ES3-24</strain>
    </source>
</reference>
<dbReference type="InterPro" id="IPR029058">
    <property type="entry name" value="AB_hydrolase_fold"/>
</dbReference>
<evidence type="ECO:0008006" key="3">
    <source>
        <dbReference type="Google" id="ProtNLM"/>
    </source>
</evidence>
<dbReference type="Proteomes" id="UP000190188">
    <property type="component" value="Unassembled WGS sequence"/>
</dbReference>
<dbReference type="Gene3D" id="3.40.50.1820">
    <property type="entry name" value="alpha/beta hydrolase"/>
    <property type="match status" value="1"/>
</dbReference>
<accession>A0A1T2XMP8</accession>
<sequence length="222" mass="25468">MRTKIWMFPGLNMKAETFEHVQQYFMKQQLSTEMAAVFSSSGKADIPYELEGSEEEEWICIGHGEGGLEAIHMALQYPTKVKAIVTISLNLQPYSVIQHSMLKILARKDVKIGGGLLPFERSSKEELMPYFNTLSLKPSKMLELDAFRKEISMKVREVNQPWLFLYGDKELPVIAKTLQQIKRQVPLIQSNQMPHCGHYLPLEDPKGLEKQIRTFLNQVLVS</sequence>
<dbReference type="SUPFAM" id="SSF53474">
    <property type="entry name" value="alpha/beta-Hydrolases"/>
    <property type="match status" value="1"/>
</dbReference>
<gene>
    <name evidence="1" type="ORF">BVG16_02080</name>
</gene>
<dbReference type="RefSeq" id="WP_078496871.1">
    <property type="nucleotide sequence ID" value="NZ_MSZX01000001.1"/>
</dbReference>
<protein>
    <recommendedName>
        <fullName evidence="3">AB hydrolase-1 domain-containing protein</fullName>
    </recommendedName>
</protein>
<dbReference type="AlphaFoldDB" id="A0A1T2XMP8"/>
<dbReference type="EMBL" id="MSZX01000001">
    <property type="protein sequence ID" value="OPA81144.1"/>
    <property type="molecule type" value="Genomic_DNA"/>
</dbReference>
<keyword evidence="2" id="KW-1185">Reference proteome</keyword>
<comment type="caution">
    <text evidence="1">The sequence shown here is derived from an EMBL/GenBank/DDBJ whole genome shotgun (WGS) entry which is preliminary data.</text>
</comment>